<reference evidence="3" key="1">
    <citation type="submission" date="2015-09" db="EMBL/GenBank/DDBJ databases">
        <authorList>
            <person name="Fill T.P."/>
            <person name="Baretta J.F."/>
            <person name="de Almeida L.G."/>
            <person name="Rocha M."/>
            <person name="de Souza D.H."/>
            <person name="Malavazi I."/>
            <person name="Cerdeira L.T."/>
            <person name="Hong H."/>
            <person name="Samborskyy M."/>
            <person name="de Vasconcelos A.T."/>
            <person name="Leadlay P."/>
            <person name="Rodrigues-Filho E."/>
        </authorList>
    </citation>
    <scope>NUCLEOTIDE SEQUENCE [LARGE SCALE GENOMIC DNA]</scope>
    <source>
        <strain evidence="3">LaBioMMi 136</strain>
    </source>
</reference>
<organism evidence="2 3">
    <name type="scientific">Penicillium brasilianum</name>
    <dbReference type="NCBI Taxonomy" id="104259"/>
    <lineage>
        <taxon>Eukaryota</taxon>
        <taxon>Fungi</taxon>
        <taxon>Dikarya</taxon>
        <taxon>Ascomycota</taxon>
        <taxon>Pezizomycotina</taxon>
        <taxon>Eurotiomycetes</taxon>
        <taxon>Eurotiomycetidae</taxon>
        <taxon>Eurotiales</taxon>
        <taxon>Aspergillaceae</taxon>
        <taxon>Penicillium</taxon>
    </lineage>
</organism>
<feature type="binding site" evidence="1">
    <location>
        <begin position="169"/>
        <end position="172"/>
    </location>
    <ligand>
        <name>substrate</name>
    </ligand>
</feature>
<dbReference type="GO" id="GO:0046872">
    <property type="term" value="F:metal ion binding"/>
    <property type="evidence" value="ECO:0007669"/>
    <property type="project" value="UniProtKB-KW"/>
</dbReference>
<comment type="cofactor">
    <cofactor evidence="1">
        <name>Mg(2+)</name>
        <dbReference type="ChEBI" id="CHEBI:18420"/>
    </cofactor>
</comment>
<evidence type="ECO:0000256" key="1">
    <source>
        <dbReference type="PIRSR" id="PIRSR605493-1"/>
    </source>
</evidence>
<dbReference type="SUPFAM" id="SSF89562">
    <property type="entry name" value="RraA-like"/>
    <property type="match status" value="1"/>
</dbReference>
<dbReference type="PANTHER" id="PTHR33254:SF4">
    <property type="entry name" value="4-HYDROXY-4-METHYL-2-OXOGLUTARATE ALDOLASE 3-RELATED"/>
    <property type="match status" value="1"/>
</dbReference>
<dbReference type="InterPro" id="IPR036704">
    <property type="entry name" value="RraA/RraA-like_sf"/>
</dbReference>
<dbReference type="Proteomes" id="UP000190744">
    <property type="component" value="Unassembled WGS sequence"/>
</dbReference>
<dbReference type="GO" id="GO:0008948">
    <property type="term" value="F:oxaloacetate decarboxylase activity"/>
    <property type="evidence" value="ECO:0007669"/>
    <property type="project" value="TreeGrafter"/>
</dbReference>
<protein>
    <submittedName>
        <fullName evidence="2">DlpA domain protein</fullName>
    </submittedName>
</protein>
<dbReference type="InterPro" id="IPR005493">
    <property type="entry name" value="RraA/RraA-like"/>
</dbReference>
<feature type="binding site" evidence="1">
    <location>
        <position position="192"/>
    </location>
    <ligand>
        <name>Mg(2+)</name>
        <dbReference type="ChEBI" id="CHEBI:18420"/>
    </ligand>
</feature>
<gene>
    <name evidence="2" type="ORF">PEBR_05092</name>
</gene>
<sequence>MASLKEQLETLANNYTACDISDALLKLQKVPEGSTARAGFLADLSKKAHHRYLPIIQTKHFAMQKAFLYTKHSRKAPKANSQLFIAPFSPIIGRNDQAQRIAAPATTFKFLSKKDNPPAIALENPEKHGFPPGKHWVDFVGDFAAADPSNAGSIVVIDQPRDQYCAVTGGIMATRMKVLGIRATVVNGRVRDLRELMETKLPIWARGTSTVGTGAEAKAVVRDVPITIEGVTVSPGDIIFCDPMEGVVAIPRDLLEPVLELMPKLITMDDQAKEAVAQGMTVAEAFKSFRA</sequence>
<name>A0A1S9RXQ4_PENBI</name>
<accession>A0A1S9RXQ4</accession>
<dbReference type="Gene3D" id="3.50.30.40">
    <property type="entry name" value="Ribonuclease E inhibitor RraA/RraA-like"/>
    <property type="match status" value="1"/>
</dbReference>
<dbReference type="PANTHER" id="PTHR33254">
    <property type="entry name" value="4-HYDROXY-4-METHYL-2-OXOGLUTARATE ALDOLASE 3-RELATED"/>
    <property type="match status" value="1"/>
</dbReference>
<dbReference type="AlphaFoldDB" id="A0A1S9RXQ4"/>
<dbReference type="EMBL" id="LJBN01000099">
    <property type="protein sequence ID" value="OOQ90091.1"/>
    <property type="molecule type" value="Genomic_DNA"/>
</dbReference>
<dbReference type="Pfam" id="PF03737">
    <property type="entry name" value="RraA-like"/>
    <property type="match status" value="1"/>
</dbReference>
<proteinExistence type="predicted"/>
<dbReference type="GO" id="GO:0047443">
    <property type="term" value="F:4-hydroxy-4-methyl-2-oxoglutarate aldolase activity"/>
    <property type="evidence" value="ECO:0007669"/>
    <property type="project" value="TreeGrafter"/>
</dbReference>
<feature type="binding site" evidence="1">
    <location>
        <position position="191"/>
    </location>
    <ligand>
        <name>substrate</name>
    </ligand>
</feature>
<evidence type="ECO:0000313" key="3">
    <source>
        <dbReference type="Proteomes" id="UP000190744"/>
    </source>
</evidence>
<keyword evidence="1" id="KW-0460">Magnesium</keyword>
<comment type="caution">
    <text evidence="2">The sequence shown here is derived from an EMBL/GenBank/DDBJ whole genome shotgun (WGS) entry which is preliminary data.</text>
</comment>
<dbReference type="CDD" id="cd16841">
    <property type="entry name" value="RraA_family"/>
    <property type="match status" value="1"/>
</dbReference>
<keyword evidence="1" id="KW-0479">Metal-binding</keyword>
<evidence type="ECO:0000313" key="2">
    <source>
        <dbReference type="EMBL" id="OOQ90091.1"/>
    </source>
</evidence>